<comment type="cofactor">
    <cofactor evidence="9">
        <name>Mn(2+)</name>
        <dbReference type="ChEBI" id="CHEBI:29035"/>
    </cofactor>
    <text evidence="9">Binds 2 manganese ions per subunit.</text>
</comment>
<evidence type="ECO:0000256" key="13">
    <source>
        <dbReference type="PIRSR" id="PIRSR001492-3"/>
    </source>
</evidence>
<feature type="binding site" evidence="9 12">
    <location>
        <position position="186"/>
    </location>
    <ligand>
        <name>substrate</name>
    </ligand>
</feature>
<dbReference type="InterPro" id="IPR006124">
    <property type="entry name" value="Metalloenzyme"/>
</dbReference>
<sequence length="520" mass="57086">MTAKTPLTLIILDGWGIAPQGEGNAVTNAKTPFMDSLFTAYPQTSLDCFGEAVGLPEGQMGNSEVGHLNLGAGRVVYQDITRINLAIKKKNLPHNQAIKNCLDKVENNSSTLHLIGLVSPGGVHSLMTHLYALIDLAHERNINTIAVHALLDGRDTPPNSGAGYLTELQDYLTGRPKAFIASVGGRFWGMDRDKRWKRVHKAYEVMVHGQGATASDPVDYVKACYAKEEFDEFVTPAVITDSEGAPKALIKTNDGVIFFNFRSDRARELTWAFNSKDFDGFDVTDRPSLADYVCMTQYDEHLHEIPVAFPPVEIENTLAQVLSREGKRQLHIAETEKYAHVTFFFNGGLEEPYPGEDRVLVPSPQEVETYDEKPQMSAFEVTEKVLERINSGLYDFIVMNYANGDMVGHTGSLPAAIKAMEALDYCLRQVIPAVLAQGGRVLLTADHGNAEQMIDPETGGPYTAHTVKNPVPFLLIDPDLAETELTKGALCDVAPTALALLGIEQPKEMTGRPLFNPAKE</sequence>
<comment type="caution">
    <text evidence="16">The sequence shown here is derived from an EMBL/GenBank/DDBJ whole genome shotgun (WGS) entry which is preliminary data.</text>
</comment>
<dbReference type="Gene3D" id="3.40.1450.10">
    <property type="entry name" value="BPG-independent phosphoglycerate mutase, domain B"/>
    <property type="match status" value="1"/>
</dbReference>
<comment type="pathway">
    <text evidence="3 9">Carbohydrate degradation; glycolysis; pyruvate from D-glyceraldehyde 3-phosphate: step 3/5.</text>
</comment>
<dbReference type="UniPathway" id="UPA00109">
    <property type="reaction ID" value="UER00186"/>
</dbReference>
<reference evidence="16 17" key="1">
    <citation type="submission" date="2013-11" db="EMBL/GenBank/DDBJ databases">
        <title>Metagenomic analysis of a methanogenic consortium involved in long chain n-alkane degradation.</title>
        <authorList>
            <person name="Davidova I.A."/>
            <person name="Callaghan A.V."/>
            <person name="Wawrik B."/>
            <person name="Pruitt S."/>
            <person name="Marks C."/>
            <person name="Duncan K.E."/>
            <person name="Suflita J.M."/>
        </authorList>
    </citation>
    <scope>NUCLEOTIDE SEQUENCE [LARGE SCALE GENOMIC DNA]</scope>
    <source>
        <strain evidence="16 17">SPR</strain>
    </source>
</reference>
<evidence type="ECO:0000256" key="6">
    <source>
        <dbReference type="ARBA" id="ARBA00023152"/>
    </source>
</evidence>
<dbReference type="EC" id="5.4.2.12" evidence="9 10"/>
<dbReference type="EMBL" id="AZAC01000056">
    <property type="protein sequence ID" value="KIX11360.1"/>
    <property type="molecule type" value="Genomic_DNA"/>
</dbReference>
<feature type="binding site" evidence="9 12">
    <location>
        <position position="192"/>
    </location>
    <ligand>
        <name>substrate</name>
    </ligand>
</feature>
<dbReference type="InParanoid" id="A0A0D2JPE3"/>
<feature type="binding site" evidence="9 12">
    <location>
        <begin position="154"/>
        <end position="155"/>
    </location>
    <ligand>
        <name>substrate</name>
    </ligand>
</feature>
<comment type="function">
    <text evidence="2 9">Catalyzes the interconversion of 2-phosphoglycerate and 3-phosphoglycerate.</text>
</comment>
<evidence type="ECO:0000256" key="9">
    <source>
        <dbReference type="HAMAP-Rule" id="MF_01038"/>
    </source>
</evidence>
<organism evidence="16 17">
    <name type="scientific">Dethiosulfatarculus sandiegensis</name>
    <dbReference type="NCBI Taxonomy" id="1429043"/>
    <lineage>
        <taxon>Bacteria</taxon>
        <taxon>Pseudomonadati</taxon>
        <taxon>Thermodesulfobacteriota</taxon>
        <taxon>Desulfarculia</taxon>
        <taxon>Desulfarculales</taxon>
        <taxon>Desulfarculaceae</taxon>
        <taxon>Dethiosulfatarculus</taxon>
    </lineage>
</organism>
<protein>
    <recommendedName>
        <fullName evidence="9 10">2,3-bisphosphoglycerate-independent phosphoglycerate mutase</fullName>
        <shortName evidence="9">BPG-independent PGAM</shortName>
        <shortName evidence="9">Phosphoglyceromutase</shortName>
        <shortName evidence="9">iPGM</shortName>
        <ecNumber evidence="9 10">5.4.2.12</ecNumber>
    </recommendedName>
</protein>
<feature type="binding site" evidence="9 13">
    <location>
        <position position="63"/>
    </location>
    <ligand>
        <name>Mn(2+)</name>
        <dbReference type="ChEBI" id="CHEBI:29035"/>
        <label>2</label>
    </ligand>
</feature>
<evidence type="ECO:0000259" key="15">
    <source>
        <dbReference type="Pfam" id="PF06415"/>
    </source>
</evidence>
<dbReference type="CDD" id="cd16010">
    <property type="entry name" value="iPGM"/>
    <property type="match status" value="1"/>
</dbReference>
<gene>
    <name evidence="9" type="primary">gpmI</name>
    <name evidence="16" type="ORF">X474_24045</name>
</gene>
<dbReference type="PANTHER" id="PTHR31637:SF0">
    <property type="entry name" value="2,3-BISPHOSPHOGLYCERATE-INDEPENDENT PHOSPHOGLYCERATE MUTASE"/>
    <property type="match status" value="1"/>
</dbReference>
<feature type="binding site" evidence="9 12">
    <location>
        <position position="124"/>
    </location>
    <ligand>
        <name>substrate</name>
    </ligand>
</feature>
<evidence type="ECO:0000256" key="2">
    <source>
        <dbReference type="ARBA" id="ARBA00002315"/>
    </source>
</evidence>
<comment type="catalytic activity">
    <reaction evidence="1 9">
        <text>(2R)-2-phosphoglycerate = (2R)-3-phosphoglycerate</text>
        <dbReference type="Rhea" id="RHEA:15901"/>
        <dbReference type="ChEBI" id="CHEBI:58272"/>
        <dbReference type="ChEBI" id="CHEBI:58289"/>
        <dbReference type="EC" id="5.4.2.12"/>
    </reaction>
</comment>
<keyword evidence="8 9" id="KW-0413">Isomerase</keyword>
<dbReference type="RefSeq" id="WP_044351939.1">
    <property type="nucleotide sequence ID" value="NZ_AZAC01000056.1"/>
</dbReference>
<feature type="active site" description="Phosphoserine intermediate" evidence="9 11">
    <location>
        <position position="63"/>
    </location>
</feature>
<proteinExistence type="inferred from homology"/>
<dbReference type="STRING" id="1429043.X474_24045"/>
<dbReference type="PIRSF" id="PIRSF001492">
    <property type="entry name" value="IPGAM"/>
    <property type="match status" value="1"/>
</dbReference>
<dbReference type="SUPFAM" id="SSF53649">
    <property type="entry name" value="Alkaline phosphatase-like"/>
    <property type="match status" value="1"/>
</dbReference>
<dbReference type="NCBIfam" id="TIGR01307">
    <property type="entry name" value="pgm_bpd_ind"/>
    <property type="match status" value="1"/>
</dbReference>
<feature type="domain" description="Metalloenzyme" evidence="14">
    <location>
        <begin position="6"/>
        <end position="504"/>
    </location>
</feature>
<dbReference type="Pfam" id="PF06415">
    <property type="entry name" value="iPGM_N"/>
    <property type="match status" value="1"/>
</dbReference>
<dbReference type="GO" id="GO:0004619">
    <property type="term" value="F:phosphoglycerate mutase activity"/>
    <property type="evidence" value="ECO:0007669"/>
    <property type="project" value="UniProtKB-UniRule"/>
</dbReference>
<evidence type="ECO:0000256" key="10">
    <source>
        <dbReference type="NCBIfam" id="TIGR01307"/>
    </source>
</evidence>
<dbReference type="PANTHER" id="PTHR31637">
    <property type="entry name" value="2,3-BISPHOSPHOGLYCERATE-INDEPENDENT PHOSPHOGLYCERATE MUTASE"/>
    <property type="match status" value="1"/>
</dbReference>
<evidence type="ECO:0000313" key="16">
    <source>
        <dbReference type="EMBL" id="KIX11360.1"/>
    </source>
</evidence>
<dbReference type="GO" id="GO:0030145">
    <property type="term" value="F:manganese ion binding"/>
    <property type="evidence" value="ECO:0007669"/>
    <property type="project" value="UniProtKB-UniRule"/>
</dbReference>
<dbReference type="FunCoup" id="A0A0D2JPE3">
    <property type="interactions" value="423"/>
</dbReference>
<dbReference type="GO" id="GO:0005737">
    <property type="term" value="C:cytoplasm"/>
    <property type="evidence" value="ECO:0007669"/>
    <property type="project" value="InterPro"/>
</dbReference>
<feature type="binding site" evidence="9 12">
    <location>
        <begin position="262"/>
        <end position="265"/>
    </location>
    <ligand>
        <name>substrate</name>
    </ligand>
</feature>
<feature type="binding site" evidence="9 13">
    <location>
        <position position="409"/>
    </location>
    <ligand>
        <name>Mn(2+)</name>
        <dbReference type="ChEBI" id="CHEBI:29035"/>
        <label>1</label>
    </ligand>
</feature>
<dbReference type="InterPro" id="IPR036646">
    <property type="entry name" value="PGAM_B_sf"/>
</dbReference>
<dbReference type="Pfam" id="PF01676">
    <property type="entry name" value="Metalloenzyme"/>
    <property type="match status" value="1"/>
</dbReference>
<keyword evidence="6 9" id="KW-0324">Glycolysis</keyword>
<dbReference type="PATRIC" id="fig|1429043.3.peg.5085"/>
<evidence type="ECO:0000256" key="3">
    <source>
        <dbReference type="ARBA" id="ARBA00004798"/>
    </source>
</evidence>
<comment type="similarity">
    <text evidence="4 9">Belongs to the BPG-independent phosphoglycerate mutase family.</text>
</comment>
<dbReference type="InterPro" id="IPR005995">
    <property type="entry name" value="Pgm_bpd_ind"/>
</dbReference>
<evidence type="ECO:0000256" key="5">
    <source>
        <dbReference type="ARBA" id="ARBA00022723"/>
    </source>
</evidence>
<keyword evidence="17" id="KW-1185">Reference proteome</keyword>
<dbReference type="FunFam" id="3.40.1450.10:FF:000002">
    <property type="entry name" value="2,3-bisphosphoglycerate-independent phosphoglycerate mutase"/>
    <property type="match status" value="1"/>
</dbReference>
<feature type="binding site" evidence="9 13">
    <location>
        <position position="465"/>
    </location>
    <ligand>
        <name>Mn(2+)</name>
        <dbReference type="ChEBI" id="CHEBI:29035"/>
        <label>1</label>
    </ligand>
</feature>
<evidence type="ECO:0000256" key="7">
    <source>
        <dbReference type="ARBA" id="ARBA00023211"/>
    </source>
</evidence>
<feature type="binding site" evidence="9 12">
    <location>
        <position position="337"/>
    </location>
    <ligand>
        <name>substrate</name>
    </ligand>
</feature>
<feature type="binding site" evidence="9 13">
    <location>
        <position position="13"/>
    </location>
    <ligand>
        <name>Mn(2+)</name>
        <dbReference type="ChEBI" id="CHEBI:29035"/>
        <label>2</label>
    </ligand>
</feature>
<dbReference type="GO" id="GO:0006007">
    <property type="term" value="P:glucose catabolic process"/>
    <property type="evidence" value="ECO:0007669"/>
    <property type="project" value="InterPro"/>
</dbReference>
<feature type="binding site" evidence="9 13">
    <location>
        <position position="405"/>
    </location>
    <ligand>
        <name>Mn(2+)</name>
        <dbReference type="ChEBI" id="CHEBI:29035"/>
        <label>1</label>
    </ligand>
</feature>
<comment type="subunit">
    <text evidence="9">Monomer.</text>
</comment>
<evidence type="ECO:0000256" key="4">
    <source>
        <dbReference type="ARBA" id="ARBA00008819"/>
    </source>
</evidence>
<dbReference type="GO" id="GO:0006096">
    <property type="term" value="P:glycolytic process"/>
    <property type="evidence" value="ECO:0007669"/>
    <property type="project" value="UniProtKB-UniRule"/>
</dbReference>
<dbReference type="InterPro" id="IPR011258">
    <property type="entry name" value="BPG-indep_PGM_N"/>
</dbReference>
<keyword evidence="7 9" id="KW-0464">Manganese</keyword>
<feature type="binding site" evidence="9 13">
    <location>
        <position position="446"/>
    </location>
    <ligand>
        <name>Mn(2+)</name>
        <dbReference type="ChEBI" id="CHEBI:29035"/>
        <label>2</label>
    </ligand>
</feature>
<evidence type="ECO:0000313" key="17">
    <source>
        <dbReference type="Proteomes" id="UP000032233"/>
    </source>
</evidence>
<evidence type="ECO:0000256" key="8">
    <source>
        <dbReference type="ARBA" id="ARBA00023235"/>
    </source>
</evidence>
<dbReference type="OrthoDB" id="9800863at2"/>
<feature type="binding site" evidence="9 13">
    <location>
        <position position="447"/>
    </location>
    <ligand>
        <name>Mn(2+)</name>
        <dbReference type="ChEBI" id="CHEBI:29035"/>
        <label>2</label>
    </ligand>
</feature>
<dbReference type="InterPro" id="IPR017850">
    <property type="entry name" value="Alkaline_phosphatase_core_sf"/>
</dbReference>
<dbReference type="AlphaFoldDB" id="A0A0D2JPE3"/>
<name>A0A0D2JPE3_9BACT</name>
<feature type="domain" description="BPG-independent PGAM N-terminal" evidence="15">
    <location>
        <begin position="83"/>
        <end position="300"/>
    </location>
</feature>
<dbReference type="Gene3D" id="3.40.720.10">
    <property type="entry name" value="Alkaline Phosphatase, subunit A"/>
    <property type="match status" value="1"/>
</dbReference>
<evidence type="ECO:0000256" key="11">
    <source>
        <dbReference type="PIRSR" id="PIRSR001492-1"/>
    </source>
</evidence>
<evidence type="ECO:0000259" key="14">
    <source>
        <dbReference type="Pfam" id="PF01676"/>
    </source>
</evidence>
<evidence type="ECO:0000256" key="1">
    <source>
        <dbReference type="ARBA" id="ARBA00000370"/>
    </source>
</evidence>
<keyword evidence="5 9" id="KW-0479">Metal-binding</keyword>
<dbReference type="HAMAP" id="MF_01038">
    <property type="entry name" value="GpmI"/>
    <property type="match status" value="1"/>
</dbReference>
<dbReference type="Proteomes" id="UP000032233">
    <property type="component" value="Unassembled WGS sequence"/>
</dbReference>
<accession>A0A0D2JPE3</accession>
<evidence type="ECO:0000256" key="12">
    <source>
        <dbReference type="PIRSR" id="PIRSR001492-2"/>
    </source>
</evidence>
<dbReference type="SUPFAM" id="SSF64158">
    <property type="entry name" value="2,3-Bisphosphoglycerate-independent phosphoglycerate mutase, substrate-binding domain"/>
    <property type="match status" value="1"/>
</dbReference>